<dbReference type="OrthoDB" id="194810at2157"/>
<dbReference type="AlphaFoldDB" id="A0A1H8V226"/>
<dbReference type="PANTHER" id="PTHR38588:SF1">
    <property type="entry name" value="BLL0334 PROTEIN"/>
    <property type="match status" value="1"/>
</dbReference>
<reference evidence="2" key="1">
    <citation type="submission" date="2016-10" db="EMBL/GenBank/DDBJ databases">
        <authorList>
            <person name="Varghese N."/>
            <person name="Submissions S."/>
        </authorList>
    </citation>
    <scope>NUCLEOTIDE SEQUENCE [LARGE SCALE GENOMIC DNA]</scope>
    <source>
        <strain evidence="2">CGMCC 1.10121</strain>
    </source>
</reference>
<dbReference type="InterPro" id="IPR010419">
    <property type="entry name" value="CO_DH_gsu"/>
</dbReference>
<accession>A0A1H8V226</accession>
<name>A0A1H8V226_9EURY</name>
<keyword evidence="2" id="KW-1185">Reference proteome</keyword>
<proteinExistence type="predicted"/>
<dbReference type="Pfam" id="PF06240">
    <property type="entry name" value="COXG"/>
    <property type="match status" value="1"/>
</dbReference>
<dbReference type="Gene3D" id="3.30.530.20">
    <property type="match status" value="1"/>
</dbReference>
<sequence>MNFDGDFEIDDVTVEEVWLALSDPYMIKTALPGCEFLVRVDEEDVDFEQLRTEMTDRAADPPILPEATPEDVAERAFEEGGRYATLLELSVGSVKPSFESVVVITEREFPRMRTSGEGSAASSSFELSAGMELAETDTGVVVEWAAEADVFGRIAQLGGRVINPVANRVVHQFFDDVADRLNEVGDAEATDDRENLRDRVRRLL</sequence>
<dbReference type="RefSeq" id="WP_089826712.1">
    <property type="nucleotide sequence ID" value="NZ_FODV01000013.1"/>
</dbReference>
<dbReference type="InterPro" id="IPR023393">
    <property type="entry name" value="START-like_dom_sf"/>
</dbReference>
<gene>
    <name evidence="1" type="ORF">SAMN04487948_113103</name>
</gene>
<evidence type="ECO:0000313" key="2">
    <source>
        <dbReference type="Proteomes" id="UP000199126"/>
    </source>
</evidence>
<organism evidence="1 2">
    <name type="scientific">Halogranum amylolyticum</name>
    <dbReference type="NCBI Taxonomy" id="660520"/>
    <lineage>
        <taxon>Archaea</taxon>
        <taxon>Methanobacteriati</taxon>
        <taxon>Methanobacteriota</taxon>
        <taxon>Stenosarchaea group</taxon>
        <taxon>Halobacteria</taxon>
        <taxon>Halobacteriales</taxon>
        <taxon>Haloferacaceae</taxon>
    </lineage>
</organism>
<protein>
    <submittedName>
        <fullName evidence="1">Carbon monoxide dehydrogenase subunit G</fullName>
    </submittedName>
</protein>
<dbReference type="SUPFAM" id="SSF55961">
    <property type="entry name" value="Bet v1-like"/>
    <property type="match status" value="1"/>
</dbReference>
<dbReference type="Proteomes" id="UP000199126">
    <property type="component" value="Unassembled WGS sequence"/>
</dbReference>
<dbReference type="EMBL" id="FODV01000013">
    <property type="protein sequence ID" value="SEP08818.1"/>
    <property type="molecule type" value="Genomic_DNA"/>
</dbReference>
<evidence type="ECO:0000313" key="1">
    <source>
        <dbReference type="EMBL" id="SEP08818.1"/>
    </source>
</evidence>
<dbReference type="PANTHER" id="PTHR38588">
    <property type="entry name" value="BLL0334 PROTEIN"/>
    <property type="match status" value="1"/>
</dbReference>